<dbReference type="RefSeq" id="WP_121520416.1">
    <property type="nucleotide sequence ID" value="NZ_RCHR01000001.1"/>
</dbReference>
<evidence type="ECO:0000313" key="2">
    <source>
        <dbReference type="Proteomes" id="UP000270219"/>
    </source>
</evidence>
<name>A0A498DF56_9BACI</name>
<accession>A0A498DF56</accession>
<reference evidence="1 2" key="1">
    <citation type="submission" date="2018-10" db="EMBL/GenBank/DDBJ databases">
        <title>Oceanobacillus sp. YLB-02 draft genome.</title>
        <authorList>
            <person name="Yu L."/>
        </authorList>
    </citation>
    <scope>NUCLEOTIDE SEQUENCE [LARGE SCALE GENOMIC DNA]</scope>
    <source>
        <strain evidence="1 2">YLB-02</strain>
    </source>
</reference>
<dbReference type="AlphaFoldDB" id="A0A498DF56"/>
<comment type="caution">
    <text evidence="1">The sequence shown here is derived from an EMBL/GenBank/DDBJ whole genome shotgun (WGS) entry which is preliminary data.</text>
</comment>
<protein>
    <submittedName>
        <fullName evidence="1">Uncharacterized protein</fullName>
    </submittedName>
</protein>
<keyword evidence="2" id="KW-1185">Reference proteome</keyword>
<sequence length="90" mass="10463">MGLIKWLKDDWKRFKGTIKYEFSEEGKAASEQKLMERALKVVLVLEKTSYKLEKITNKLNVSSKKTRKSPLILILIMWLVGMCLTKDNEG</sequence>
<dbReference type="Proteomes" id="UP000270219">
    <property type="component" value="Unassembled WGS sequence"/>
</dbReference>
<proteinExistence type="predicted"/>
<dbReference type="EMBL" id="RCHR01000001">
    <property type="protein sequence ID" value="RLL47838.1"/>
    <property type="molecule type" value="Genomic_DNA"/>
</dbReference>
<evidence type="ECO:0000313" key="1">
    <source>
        <dbReference type="EMBL" id="RLL47838.1"/>
    </source>
</evidence>
<gene>
    <name evidence="1" type="ORF">D8M04_00730</name>
</gene>
<organism evidence="1 2">
    <name type="scientific">Oceanobacillus piezotolerans</name>
    <dbReference type="NCBI Taxonomy" id="2448030"/>
    <lineage>
        <taxon>Bacteria</taxon>
        <taxon>Bacillati</taxon>
        <taxon>Bacillota</taxon>
        <taxon>Bacilli</taxon>
        <taxon>Bacillales</taxon>
        <taxon>Bacillaceae</taxon>
        <taxon>Oceanobacillus</taxon>
    </lineage>
</organism>